<protein>
    <submittedName>
        <fullName evidence="1">Uncharacterized protein</fullName>
    </submittedName>
</protein>
<name>A0A1B7M2K8_9MICC</name>
<reference evidence="1 2" key="1">
    <citation type="submission" date="2016-04" db="EMBL/GenBank/DDBJ databases">
        <title>First whole genome shotgun sequence of the bacterium Enteractinococcus sp. strain UASWS1574.</title>
        <authorList>
            <person name="Crovadore J."/>
            <person name="Chablais R."/>
            <person name="Lefort F."/>
        </authorList>
    </citation>
    <scope>NUCLEOTIDE SEQUENCE [LARGE SCALE GENOMIC DNA]</scope>
    <source>
        <strain evidence="1 2">UASWS1574</strain>
    </source>
</reference>
<accession>A0A1B7M2K8</accession>
<dbReference type="AlphaFoldDB" id="A0A1B7M2K8"/>
<organism evidence="1 2">
    <name type="scientific">Enteractinococcus helveticum</name>
    <dbReference type="NCBI Taxonomy" id="1837282"/>
    <lineage>
        <taxon>Bacteria</taxon>
        <taxon>Bacillati</taxon>
        <taxon>Actinomycetota</taxon>
        <taxon>Actinomycetes</taxon>
        <taxon>Micrococcales</taxon>
        <taxon>Micrococcaceae</taxon>
    </lineage>
</organism>
<comment type="caution">
    <text evidence="1">The sequence shown here is derived from an EMBL/GenBank/DDBJ whole genome shotgun (WGS) entry which is preliminary data.</text>
</comment>
<gene>
    <name evidence="1" type="ORF">A6F49_04850</name>
</gene>
<sequence length="96" mass="10710">MSNFMHELSNSQSHWAIPRLLAAIGDRLGQPSLTRDEYFQIVKDLNGITDELEVLTAVHVVTSGEDVLDVAEATGFDDDLVRTCWFVAHPNPSQEQ</sequence>
<dbReference type="EMBL" id="LXEY01000008">
    <property type="protein sequence ID" value="OAV62838.1"/>
    <property type="molecule type" value="Genomic_DNA"/>
</dbReference>
<dbReference type="Proteomes" id="UP000078292">
    <property type="component" value="Unassembled WGS sequence"/>
</dbReference>
<dbReference type="STRING" id="1837282.A6F49_04850"/>
<dbReference type="RefSeq" id="WP_043055572.1">
    <property type="nucleotide sequence ID" value="NZ_LXEY01000008.1"/>
</dbReference>
<evidence type="ECO:0000313" key="1">
    <source>
        <dbReference type="EMBL" id="OAV62838.1"/>
    </source>
</evidence>
<keyword evidence="2" id="KW-1185">Reference proteome</keyword>
<proteinExistence type="predicted"/>
<evidence type="ECO:0000313" key="2">
    <source>
        <dbReference type="Proteomes" id="UP000078292"/>
    </source>
</evidence>